<dbReference type="GO" id="GO:0004049">
    <property type="term" value="F:anthranilate synthase activity"/>
    <property type="evidence" value="ECO:0007669"/>
    <property type="project" value="UniProtKB-EC"/>
</dbReference>
<comment type="subunit">
    <text evidence="2">Heterotetramer consisting of two non-identical subunits: a beta subunit (TrpG) and a large alpha subunit (TrpE).</text>
</comment>
<evidence type="ECO:0000256" key="7">
    <source>
        <dbReference type="ARBA" id="ARBA00025634"/>
    </source>
</evidence>
<evidence type="ECO:0000256" key="3">
    <source>
        <dbReference type="ARBA" id="ARBA00020653"/>
    </source>
</evidence>
<accession>A0A519BIB9</accession>
<evidence type="ECO:0000256" key="6">
    <source>
        <dbReference type="ARBA" id="ARBA00023239"/>
    </source>
</evidence>
<evidence type="ECO:0000256" key="4">
    <source>
        <dbReference type="ARBA" id="ARBA00022723"/>
    </source>
</evidence>
<comment type="function">
    <text evidence="7">Part of a heterotetrameric complex that catalyzes the two-step biosynthesis of anthranilate, an intermediate in the biosynthesis of L-tryptophan. In the first step, the glutamine-binding beta subunit (TrpG) of anthranilate synthase (AS) provides the glutamine amidotransferase activity which generates ammonia as a substrate that, along with chorismate, is used in the second step, catalyzed by the large alpha subunit of AS (TrpE) to produce anthranilate. In the absence of TrpG, TrpE can synthesize anthranilate directly from chorismate and high concentrations of ammonia.</text>
</comment>
<comment type="caution">
    <text evidence="11">The sequence shown here is derived from an EMBL/GenBank/DDBJ whole genome shotgun (WGS) entry which is preliminary data.</text>
</comment>
<evidence type="ECO:0000259" key="9">
    <source>
        <dbReference type="Pfam" id="PF00425"/>
    </source>
</evidence>
<dbReference type="InterPro" id="IPR006805">
    <property type="entry name" value="Anth_synth_I_N"/>
</dbReference>
<dbReference type="Pfam" id="PF04715">
    <property type="entry name" value="Anth_synt_I_N"/>
    <property type="match status" value="1"/>
</dbReference>
<name>A0A519BIB9_ACIG2</name>
<sequence>MSIINKSNIKDIALSYNVIPIIKEITGDMETPVSIFSVFSDEPFSFFFESAEGVGKWGRYSFICLNPHFTVSLLGKNIVFNKFAEKNNISSDISTYNYSLDEIDNKDIFSFLKEIISQYKIYNEDLPENFTAGLFGYLGYEICSLIEKLPPTKKDVTDVPDLFLMLPKNIIIYDSLLQKILIVVLLINDDFSENIEEKFDDAINNIKSIVGKIRNRNCNNAVEKVLDENLKSGNIEIIDEVDFNLYKEKVLKAKDYILKGDIFQIQISRRKKILNYPNPFCFYRALRLVNPSPYMFYLKINDFIIAGSSPENLIKLSDNIIETRPIAGTIIRGSNPEEDEMLALKLLDDPKERAEHVMLVDLGRNDIGRVSKIGTVKVDKLMYIEKYSHVQHIVTNIVAEIDEKFDAFDLIRATFPAGTLTGAPKVRAMELINEMEDSKRGVYGGGVGYFGFLNNGKCEKMEFCITIRTALFNKSACYIQAAGGIVFDSTPENEFAETENKLKHLITAFDIAGKLCADSRAAG</sequence>
<keyword evidence="5" id="KW-0460">Magnesium</keyword>
<evidence type="ECO:0000259" key="10">
    <source>
        <dbReference type="Pfam" id="PF04715"/>
    </source>
</evidence>
<comment type="catalytic activity">
    <reaction evidence="8">
        <text>chorismate + L-glutamine = anthranilate + pyruvate + L-glutamate + H(+)</text>
        <dbReference type="Rhea" id="RHEA:21732"/>
        <dbReference type="ChEBI" id="CHEBI:15361"/>
        <dbReference type="ChEBI" id="CHEBI:15378"/>
        <dbReference type="ChEBI" id="CHEBI:16567"/>
        <dbReference type="ChEBI" id="CHEBI:29748"/>
        <dbReference type="ChEBI" id="CHEBI:29985"/>
        <dbReference type="ChEBI" id="CHEBI:58359"/>
        <dbReference type="EC" id="4.1.3.27"/>
    </reaction>
</comment>
<gene>
    <name evidence="11" type="ORF">EVJ46_01900</name>
</gene>
<dbReference type="PANTHER" id="PTHR11236">
    <property type="entry name" value="AMINOBENZOATE/ANTHRANILATE SYNTHASE"/>
    <property type="match status" value="1"/>
</dbReference>
<dbReference type="SUPFAM" id="SSF56322">
    <property type="entry name" value="ADC synthase"/>
    <property type="match status" value="1"/>
</dbReference>
<keyword evidence="6" id="KW-0456">Lyase</keyword>
<dbReference type="EMBL" id="SGBC01000001">
    <property type="protein sequence ID" value="RZD17015.1"/>
    <property type="molecule type" value="Genomic_DNA"/>
</dbReference>
<evidence type="ECO:0000256" key="5">
    <source>
        <dbReference type="ARBA" id="ARBA00022842"/>
    </source>
</evidence>
<dbReference type="PRINTS" id="PR00095">
    <property type="entry name" value="ANTSNTHASEI"/>
</dbReference>
<evidence type="ECO:0000256" key="8">
    <source>
        <dbReference type="ARBA" id="ARBA00047683"/>
    </source>
</evidence>
<dbReference type="InterPro" id="IPR005801">
    <property type="entry name" value="ADC_synthase"/>
</dbReference>
<evidence type="ECO:0000256" key="1">
    <source>
        <dbReference type="ARBA" id="ARBA00001946"/>
    </source>
</evidence>
<dbReference type="Gene3D" id="3.60.120.10">
    <property type="entry name" value="Anthranilate synthase"/>
    <property type="match status" value="1"/>
</dbReference>
<protein>
    <recommendedName>
        <fullName evidence="3">Anthranilate synthase component 1</fullName>
    </recommendedName>
</protein>
<keyword evidence="4" id="KW-0479">Metal-binding</keyword>
<reference evidence="11 12" key="1">
    <citation type="journal article" date="2019" name="ISME J.">
        <title>Insights into ecological role of a new deltaproteobacterial order Candidatus Acidulodesulfobacterales by metagenomics and metatranscriptomics.</title>
        <authorList>
            <person name="Tan S."/>
            <person name="Liu J."/>
            <person name="Fang Y."/>
            <person name="Hedlund B.P."/>
            <person name="Lian Z.H."/>
            <person name="Huang L.Y."/>
            <person name="Li J.T."/>
            <person name="Huang L.N."/>
            <person name="Li W.J."/>
            <person name="Jiang H.C."/>
            <person name="Dong H.L."/>
            <person name="Shu W.S."/>
        </authorList>
    </citation>
    <scope>NUCLEOTIDE SEQUENCE [LARGE SCALE GENOMIC DNA]</scope>
    <source>
        <strain evidence="11">AP2</strain>
    </source>
</reference>
<dbReference type="PANTHER" id="PTHR11236:SF48">
    <property type="entry name" value="ISOCHORISMATE SYNTHASE MENF"/>
    <property type="match status" value="1"/>
</dbReference>
<dbReference type="GO" id="GO:0046872">
    <property type="term" value="F:metal ion binding"/>
    <property type="evidence" value="ECO:0007669"/>
    <property type="project" value="UniProtKB-KW"/>
</dbReference>
<dbReference type="Proteomes" id="UP000316562">
    <property type="component" value="Unassembled WGS sequence"/>
</dbReference>
<dbReference type="GO" id="GO:0000162">
    <property type="term" value="P:L-tryptophan biosynthetic process"/>
    <property type="evidence" value="ECO:0007669"/>
    <property type="project" value="TreeGrafter"/>
</dbReference>
<comment type="cofactor">
    <cofactor evidence="1">
        <name>Mg(2+)</name>
        <dbReference type="ChEBI" id="CHEBI:18420"/>
    </cofactor>
</comment>
<proteinExistence type="predicted"/>
<organism evidence="11 12">
    <name type="scientific">Acididesulfobacter guangdongensis</name>
    <dbReference type="NCBI Taxonomy" id="2597225"/>
    <lineage>
        <taxon>Bacteria</taxon>
        <taxon>Deltaproteobacteria</taxon>
        <taxon>Candidatus Acidulodesulfobacterales</taxon>
        <taxon>Candidatus Acididesulfobacter</taxon>
    </lineage>
</organism>
<evidence type="ECO:0000313" key="11">
    <source>
        <dbReference type="EMBL" id="RZD17015.1"/>
    </source>
</evidence>
<evidence type="ECO:0000313" key="12">
    <source>
        <dbReference type="Proteomes" id="UP000316562"/>
    </source>
</evidence>
<dbReference type="AlphaFoldDB" id="A0A519BIB9"/>
<evidence type="ECO:0000256" key="2">
    <source>
        <dbReference type="ARBA" id="ARBA00011575"/>
    </source>
</evidence>
<feature type="domain" description="Anthranilate synthase component I N-terminal" evidence="10">
    <location>
        <begin position="28"/>
        <end position="180"/>
    </location>
</feature>
<dbReference type="InterPro" id="IPR019999">
    <property type="entry name" value="Anth_synth_I-like"/>
</dbReference>
<feature type="domain" description="Chorismate-utilising enzyme C-terminal" evidence="9">
    <location>
        <begin position="245"/>
        <end position="501"/>
    </location>
</feature>
<dbReference type="Pfam" id="PF00425">
    <property type="entry name" value="Chorismate_bind"/>
    <property type="match status" value="1"/>
</dbReference>
<dbReference type="InterPro" id="IPR015890">
    <property type="entry name" value="Chorismate_C"/>
</dbReference>